<keyword evidence="3" id="KW-1185">Reference proteome</keyword>
<dbReference type="EMBL" id="CP147247">
    <property type="protein sequence ID" value="WYJ90154.1"/>
    <property type="molecule type" value="Genomic_DNA"/>
</dbReference>
<reference evidence="2" key="2">
    <citation type="submission" date="2017-05" db="EMBL/GenBank/DDBJ databases">
        <authorList>
            <consortium name="The Broad Institute Genomics Platform"/>
            <consortium name="The Broad Institute Genomic Center for Infectious Diseases"/>
            <person name="Earl A."/>
            <person name="Manson A."/>
            <person name="Schwartman J."/>
            <person name="Gilmore M."/>
            <person name="Abouelleil A."/>
            <person name="Cao P."/>
            <person name="Chapman S."/>
            <person name="Cusick C."/>
            <person name="Shea T."/>
            <person name="Young S."/>
            <person name="Neafsey D."/>
            <person name="Nusbaum C."/>
            <person name="Birren B."/>
        </authorList>
    </citation>
    <scope>NUCLEOTIDE SEQUENCE</scope>
    <source>
        <strain evidence="2">9E7_DIV0242</strain>
    </source>
</reference>
<sequence>MLQTALHFSHTLLKEIIQPNDHVIDATMGNGNDTAFLAELVGKNGKVYAFDVQEIALHNTEKRLQENELSTQAILFHQGHESIGEVIADDIPIKAAVFNLGYLPKSDKEIITLPNTTKIAIEAILDRLVSKGRIILVVYYGHKGGEQELAMVSEFCQTLPQKEYNVLSYQFINQANQPPILYCIEKK</sequence>
<accession>A0A242K383</accession>
<dbReference type="InterPro" id="IPR010719">
    <property type="entry name" value="MnmM_MeTrfase"/>
</dbReference>
<dbReference type="InterPro" id="IPR029063">
    <property type="entry name" value="SAM-dependent_MTases_sf"/>
</dbReference>
<dbReference type="Gene3D" id="3.40.50.150">
    <property type="entry name" value="Vaccinia Virus protein VP39"/>
    <property type="match status" value="1"/>
</dbReference>
<reference evidence="2" key="3">
    <citation type="submission" date="2024-03" db="EMBL/GenBank/DDBJ databases">
        <title>The Genome Sequence of Enterococcus sp. DIV0242b.</title>
        <authorList>
            <consortium name="The Broad Institute Genomics Platform"/>
            <consortium name="The Broad Institute Microbial Omics Core"/>
            <consortium name="The Broad Institute Genomic Center for Infectious Diseases"/>
            <person name="Earl A."/>
            <person name="Manson A."/>
            <person name="Gilmore M."/>
            <person name="Schwartman J."/>
            <person name="Shea T."/>
            <person name="Abouelleil A."/>
            <person name="Cao P."/>
            <person name="Chapman S."/>
            <person name="Cusick C."/>
            <person name="Young S."/>
            <person name="Neafsey D."/>
            <person name="Nusbaum C."/>
            <person name="Birren B."/>
        </authorList>
    </citation>
    <scope>NUCLEOTIDE SEQUENCE</scope>
    <source>
        <strain evidence="2">9E7_DIV0242</strain>
    </source>
</reference>
<evidence type="ECO:0008006" key="4">
    <source>
        <dbReference type="Google" id="ProtNLM"/>
    </source>
</evidence>
<dbReference type="RefSeq" id="WP_086349950.1">
    <property type="nucleotide sequence ID" value="NZ_CP147247.1"/>
</dbReference>
<dbReference type="AlphaFoldDB" id="A0A242K383"/>
<dbReference type="SUPFAM" id="SSF53335">
    <property type="entry name" value="S-adenosyl-L-methionine-dependent methyltransferases"/>
    <property type="match status" value="1"/>
</dbReference>
<evidence type="ECO:0000313" key="3">
    <source>
        <dbReference type="Proteomes" id="UP000195141"/>
    </source>
</evidence>
<dbReference type="Proteomes" id="UP000195141">
    <property type="component" value="Chromosome"/>
</dbReference>
<dbReference type="PANTHER" id="PTHR35276">
    <property type="entry name" value="S-ADENOSYL-L-METHIONINE-DEPENDENT METHYLTRANSFERASES SUPERFAMILY PROTEIN"/>
    <property type="match status" value="1"/>
</dbReference>
<evidence type="ECO:0000313" key="2">
    <source>
        <dbReference type="EMBL" id="WYJ90154.1"/>
    </source>
</evidence>
<dbReference type="EMBL" id="NGMM01000005">
    <property type="protein sequence ID" value="OTP13456.1"/>
    <property type="molecule type" value="Genomic_DNA"/>
</dbReference>
<dbReference type="OrthoDB" id="9792989at2"/>
<protein>
    <recommendedName>
        <fullName evidence="4">rRNA methylase</fullName>
    </recommendedName>
</protein>
<reference evidence="1" key="1">
    <citation type="submission" date="2017-05" db="EMBL/GenBank/DDBJ databases">
        <title>The Genome Sequence of Enterococcus sp. 9E7_DIV0242.</title>
        <authorList>
            <consortium name="The Broad Institute Genomics Platform"/>
            <consortium name="The Broad Institute Genomic Center for Infectious Diseases"/>
            <person name="Earl A."/>
            <person name="Manson A."/>
            <person name="Schwartman J."/>
            <person name="Gilmore M."/>
            <person name="Abouelleil A."/>
            <person name="Cao P."/>
            <person name="Chapman S."/>
            <person name="Cusick C."/>
            <person name="Shea T."/>
            <person name="Young S."/>
            <person name="Neafsey D."/>
            <person name="Nusbaum C."/>
            <person name="Birren B."/>
        </authorList>
    </citation>
    <scope>NUCLEOTIDE SEQUENCE [LARGE SCALE GENOMIC DNA]</scope>
    <source>
        <strain evidence="1">9E7_DIV0242</strain>
    </source>
</reference>
<name>A0A242K383_9ENTE</name>
<proteinExistence type="predicted"/>
<evidence type="ECO:0000313" key="1">
    <source>
        <dbReference type="EMBL" id="OTP13456.1"/>
    </source>
</evidence>
<gene>
    <name evidence="2" type="ORF">A5888_001882</name>
    <name evidence="1" type="ORF">A5888_002934</name>
</gene>
<dbReference type="Pfam" id="PF06962">
    <property type="entry name" value="rRNA_methylase"/>
    <property type="match status" value="1"/>
</dbReference>
<dbReference type="PANTHER" id="PTHR35276:SF1">
    <property type="entry name" value="TRNA (MNM(5)S(2)U34)-METHYLTRANSFERASE, CHLOROPLASTIC"/>
    <property type="match status" value="1"/>
</dbReference>
<organism evidence="1">
    <name type="scientific">Candidatus Enterococcus clewellii</name>
    <dbReference type="NCBI Taxonomy" id="1834193"/>
    <lineage>
        <taxon>Bacteria</taxon>
        <taxon>Bacillati</taxon>
        <taxon>Bacillota</taxon>
        <taxon>Bacilli</taxon>
        <taxon>Lactobacillales</taxon>
        <taxon>Enterococcaceae</taxon>
        <taxon>Enterococcus</taxon>
    </lineage>
</organism>